<evidence type="ECO:0000256" key="7">
    <source>
        <dbReference type="SAM" id="Phobius"/>
    </source>
</evidence>
<dbReference type="EMBL" id="JAVQLW010000001">
    <property type="protein sequence ID" value="MDS9466376.1"/>
    <property type="molecule type" value="Genomic_DNA"/>
</dbReference>
<proteinExistence type="inferred from homology"/>
<dbReference type="Pfam" id="PF04226">
    <property type="entry name" value="Transgly_assoc"/>
    <property type="match status" value="1"/>
</dbReference>
<keyword evidence="3" id="KW-1003">Cell membrane</keyword>
<reference evidence="9" key="1">
    <citation type="submission" date="2023-07" db="EMBL/GenBank/DDBJ databases">
        <title>Paracoccus sp. MBLB3053 whole genome sequence.</title>
        <authorList>
            <person name="Hwang C.Y."/>
            <person name="Cho E.-S."/>
            <person name="Seo M.-J."/>
        </authorList>
    </citation>
    <scope>NUCLEOTIDE SEQUENCE [LARGE SCALE GENOMIC DNA]</scope>
    <source>
        <strain evidence="9">MBLB3053</strain>
    </source>
</reference>
<evidence type="ECO:0000313" key="9">
    <source>
        <dbReference type="Proteomes" id="UP001269144"/>
    </source>
</evidence>
<dbReference type="PANTHER" id="PTHR33884:SF3">
    <property type="entry name" value="UPF0410 PROTEIN YMGE"/>
    <property type="match status" value="1"/>
</dbReference>
<organism evidence="8 9">
    <name type="scientific">Paracoccus aurantius</name>
    <dbReference type="NCBI Taxonomy" id="3073814"/>
    <lineage>
        <taxon>Bacteria</taxon>
        <taxon>Pseudomonadati</taxon>
        <taxon>Pseudomonadota</taxon>
        <taxon>Alphaproteobacteria</taxon>
        <taxon>Rhodobacterales</taxon>
        <taxon>Paracoccaceae</taxon>
        <taxon>Paracoccus</taxon>
    </lineage>
</organism>
<keyword evidence="5 7" id="KW-1133">Transmembrane helix</keyword>
<name>A0ABU2HMV6_9RHOB</name>
<evidence type="ECO:0000256" key="2">
    <source>
        <dbReference type="ARBA" id="ARBA00011006"/>
    </source>
</evidence>
<comment type="subcellular location">
    <subcellularLocation>
        <location evidence="1">Cell membrane</location>
        <topology evidence="1">Multi-pass membrane protein</topology>
    </subcellularLocation>
</comment>
<protein>
    <submittedName>
        <fullName evidence="8">GlsB/YeaQ/YmgE family stress response membrane protein</fullName>
    </submittedName>
</protein>
<dbReference type="Proteomes" id="UP001269144">
    <property type="component" value="Unassembled WGS sequence"/>
</dbReference>
<feature type="transmembrane region" description="Helical" evidence="7">
    <location>
        <begin position="6"/>
        <end position="24"/>
    </location>
</feature>
<accession>A0ABU2HMV6</accession>
<evidence type="ECO:0000256" key="1">
    <source>
        <dbReference type="ARBA" id="ARBA00004651"/>
    </source>
</evidence>
<evidence type="ECO:0000256" key="6">
    <source>
        <dbReference type="ARBA" id="ARBA00023136"/>
    </source>
</evidence>
<comment type="caution">
    <text evidence="8">The sequence shown here is derived from an EMBL/GenBank/DDBJ whole genome shotgun (WGS) entry which is preliminary data.</text>
</comment>
<dbReference type="PANTHER" id="PTHR33884">
    <property type="entry name" value="UPF0410 PROTEIN YMGE"/>
    <property type="match status" value="1"/>
</dbReference>
<evidence type="ECO:0000256" key="5">
    <source>
        <dbReference type="ARBA" id="ARBA00022989"/>
    </source>
</evidence>
<dbReference type="InterPro" id="IPR007341">
    <property type="entry name" value="Transgly_assoc"/>
</dbReference>
<comment type="similarity">
    <text evidence="2">Belongs to the UPF0410 family.</text>
</comment>
<feature type="transmembrane region" description="Helical" evidence="7">
    <location>
        <begin position="31"/>
        <end position="56"/>
    </location>
</feature>
<sequence length="86" mass="8744">MTITALIITLLIGAIAGWLAGLIVKGHGQDLLTNIVVGIVGAIIAGFLFPALGLGMAASSPILGSIIYATIGAVILLLILRLIRRA</sequence>
<keyword evidence="9" id="KW-1185">Reference proteome</keyword>
<keyword evidence="4 7" id="KW-0812">Transmembrane</keyword>
<evidence type="ECO:0000256" key="3">
    <source>
        <dbReference type="ARBA" id="ARBA00022475"/>
    </source>
</evidence>
<keyword evidence="6 7" id="KW-0472">Membrane</keyword>
<dbReference type="RefSeq" id="WP_311158572.1">
    <property type="nucleotide sequence ID" value="NZ_JAVQLW010000001.1"/>
</dbReference>
<feature type="transmembrane region" description="Helical" evidence="7">
    <location>
        <begin position="62"/>
        <end position="83"/>
    </location>
</feature>
<gene>
    <name evidence="8" type="ORF">RGQ15_02150</name>
</gene>
<evidence type="ECO:0000256" key="4">
    <source>
        <dbReference type="ARBA" id="ARBA00022692"/>
    </source>
</evidence>
<evidence type="ECO:0000313" key="8">
    <source>
        <dbReference type="EMBL" id="MDS9466376.1"/>
    </source>
</evidence>